<reference evidence="1 2" key="1">
    <citation type="submission" date="2019-02" db="EMBL/GenBank/DDBJ databases">
        <title>Deep-cultivation of Planctomycetes and their phenomic and genomic characterization uncovers novel biology.</title>
        <authorList>
            <person name="Wiegand S."/>
            <person name="Jogler M."/>
            <person name="Boedeker C."/>
            <person name="Pinto D."/>
            <person name="Vollmers J."/>
            <person name="Rivas-Marin E."/>
            <person name="Kohn T."/>
            <person name="Peeters S.H."/>
            <person name="Heuer A."/>
            <person name="Rast P."/>
            <person name="Oberbeckmann S."/>
            <person name="Bunk B."/>
            <person name="Jeske O."/>
            <person name="Meyerdierks A."/>
            <person name="Storesund J.E."/>
            <person name="Kallscheuer N."/>
            <person name="Luecker S."/>
            <person name="Lage O.M."/>
            <person name="Pohl T."/>
            <person name="Merkel B.J."/>
            <person name="Hornburger P."/>
            <person name="Mueller R.-W."/>
            <person name="Bruemmer F."/>
            <person name="Labrenz M."/>
            <person name="Spormann A.M."/>
            <person name="Op den Camp H."/>
            <person name="Overmann J."/>
            <person name="Amann R."/>
            <person name="Jetten M.S.M."/>
            <person name="Mascher T."/>
            <person name="Medema M.H."/>
            <person name="Devos D.P."/>
            <person name="Kaster A.-K."/>
            <person name="Ovreas L."/>
            <person name="Rohde M."/>
            <person name="Galperin M.Y."/>
            <person name="Jogler C."/>
        </authorList>
    </citation>
    <scope>NUCLEOTIDE SEQUENCE [LARGE SCALE GENOMIC DNA]</scope>
    <source>
        <strain evidence="1 2">K22_7</strain>
    </source>
</reference>
<organism evidence="1 2">
    <name type="scientific">Rubripirellula lacrimiformis</name>
    <dbReference type="NCBI Taxonomy" id="1930273"/>
    <lineage>
        <taxon>Bacteria</taxon>
        <taxon>Pseudomonadati</taxon>
        <taxon>Planctomycetota</taxon>
        <taxon>Planctomycetia</taxon>
        <taxon>Pirellulales</taxon>
        <taxon>Pirellulaceae</taxon>
        <taxon>Rubripirellula</taxon>
    </lineage>
</organism>
<evidence type="ECO:0000313" key="2">
    <source>
        <dbReference type="Proteomes" id="UP000318538"/>
    </source>
</evidence>
<dbReference type="Gene3D" id="2.130.10.10">
    <property type="entry name" value="YVTN repeat-like/Quinoprotein amine dehydrogenase"/>
    <property type="match status" value="2"/>
</dbReference>
<accession>A0A517NII1</accession>
<dbReference type="Proteomes" id="UP000318538">
    <property type="component" value="Chromosome"/>
</dbReference>
<evidence type="ECO:0008006" key="3">
    <source>
        <dbReference type="Google" id="ProtNLM"/>
    </source>
</evidence>
<evidence type="ECO:0000313" key="1">
    <source>
        <dbReference type="EMBL" id="QDT06945.1"/>
    </source>
</evidence>
<protein>
    <recommendedName>
        <fullName evidence="3">WD domain, G-beta repeat</fullName>
    </recommendedName>
</protein>
<sequence>MDVHRVADAEIRPLVDDVVVAHSGGIRVFDRDTLRRKAARDFDQHFPQIAIDADGTLFYHDWQNVFQVNPGQLPSQQNEAVVHLDGARILDIAVAKNGGHLAVLNSTPAELQVYSTTDFSLQATFTTDFNNSTVRFTEDGQRLLVGLSTPGLARVFDLATRTQVGEFDSLPLDLIETDDHRWLVTRGGGFRVVDASDPYRPSVGMRSSALAKWKLPSLAKILVSPDGSRIATETLNPRAALVLDRSEQTPLRLLPGLNRQPESRPLAYSHDGRYLVTERGRSNVTIWDLQALDTQLESFIQSAPATAITD</sequence>
<dbReference type="RefSeq" id="WP_145174288.1">
    <property type="nucleotide sequence ID" value="NZ_CP036525.1"/>
</dbReference>
<dbReference type="AlphaFoldDB" id="A0A517NII1"/>
<dbReference type="EMBL" id="CP036525">
    <property type="protein sequence ID" value="QDT06945.1"/>
    <property type="molecule type" value="Genomic_DNA"/>
</dbReference>
<dbReference type="OrthoDB" id="145213at2"/>
<dbReference type="SUPFAM" id="SSF63829">
    <property type="entry name" value="Calcium-dependent phosphotriesterase"/>
    <property type="match status" value="1"/>
</dbReference>
<name>A0A517NII1_9BACT</name>
<dbReference type="InterPro" id="IPR015943">
    <property type="entry name" value="WD40/YVTN_repeat-like_dom_sf"/>
</dbReference>
<gene>
    <name evidence="1" type="ORF">K227x_53690</name>
</gene>
<dbReference type="KEGG" id="rlc:K227x_53690"/>
<proteinExistence type="predicted"/>
<keyword evidence="2" id="KW-1185">Reference proteome</keyword>